<feature type="domain" description="DEUBAD" evidence="6">
    <location>
        <begin position="275"/>
        <end position="383"/>
    </location>
</feature>
<dbReference type="OMA" id="ILMHNDS"/>
<organism evidence="7 8">
    <name type="scientific">Zostera marina</name>
    <name type="common">Eelgrass</name>
    <dbReference type="NCBI Taxonomy" id="29655"/>
    <lineage>
        <taxon>Eukaryota</taxon>
        <taxon>Viridiplantae</taxon>
        <taxon>Streptophyta</taxon>
        <taxon>Embryophyta</taxon>
        <taxon>Tracheophyta</taxon>
        <taxon>Spermatophyta</taxon>
        <taxon>Magnoliopsida</taxon>
        <taxon>Liliopsida</taxon>
        <taxon>Zosteraceae</taxon>
        <taxon>Zostera</taxon>
    </lineage>
</organism>
<dbReference type="InterPro" id="IPR044589">
    <property type="entry name" value="GATA26/27"/>
</dbReference>
<evidence type="ECO:0000256" key="1">
    <source>
        <dbReference type="ARBA" id="ARBA00004123"/>
    </source>
</evidence>
<dbReference type="SUPFAM" id="SSF57716">
    <property type="entry name" value="Glucocorticoid receptor-like (DNA-binding domain)"/>
    <property type="match status" value="1"/>
</dbReference>
<dbReference type="GO" id="GO:0006355">
    <property type="term" value="P:regulation of DNA-templated transcription"/>
    <property type="evidence" value="ECO:0007669"/>
    <property type="project" value="InterPro"/>
</dbReference>
<evidence type="ECO:0000256" key="4">
    <source>
        <dbReference type="SAM" id="MobiDB-lite"/>
    </source>
</evidence>
<dbReference type="PANTHER" id="PTHR46855">
    <property type="entry name" value="OSJNBB0038F03.10 PROTEIN"/>
    <property type="match status" value="1"/>
</dbReference>
<keyword evidence="3" id="KW-0863">Zinc-finger</keyword>
<proteinExistence type="predicted"/>
<dbReference type="Proteomes" id="UP000036987">
    <property type="component" value="Unassembled WGS sequence"/>
</dbReference>
<keyword evidence="2" id="KW-0539">Nucleus</keyword>
<evidence type="ECO:0000256" key="3">
    <source>
        <dbReference type="PROSITE-ProRule" id="PRU00094"/>
    </source>
</evidence>
<keyword evidence="3" id="KW-0479">Metal-binding</keyword>
<evidence type="ECO:0000259" key="5">
    <source>
        <dbReference type="PROSITE" id="PS50114"/>
    </source>
</evidence>
<dbReference type="InterPro" id="IPR000679">
    <property type="entry name" value="Znf_GATA"/>
</dbReference>
<feature type="region of interest" description="Disordered" evidence="4">
    <location>
        <begin position="224"/>
        <end position="248"/>
    </location>
</feature>
<comment type="subcellular location">
    <subcellularLocation>
        <location evidence="1">Nucleus</location>
    </subcellularLocation>
</comment>
<dbReference type="InterPro" id="IPR013088">
    <property type="entry name" value="Znf_NHR/GATA"/>
</dbReference>
<dbReference type="GO" id="GO:0008270">
    <property type="term" value="F:zinc ion binding"/>
    <property type="evidence" value="ECO:0007669"/>
    <property type="project" value="UniProtKB-KW"/>
</dbReference>
<dbReference type="PROSITE" id="PS50114">
    <property type="entry name" value="GATA_ZN_FINGER_2"/>
    <property type="match status" value="1"/>
</dbReference>
<dbReference type="AlphaFoldDB" id="A0A0K9P6C8"/>
<keyword evidence="3" id="KW-0862">Zinc</keyword>
<dbReference type="GO" id="GO:0000976">
    <property type="term" value="F:transcription cis-regulatory region binding"/>
    <property type="evidence" value="ECO:0000318"/>
    <property type="project" value="GO_Central"/>
</dbReference>
<dbReference type="InterPro" id="IPR044867">
    <property type="entry name" value="DEUBAD_dom"/>
</dbReference>
<evidence type="ECO:0000256" key="2">
    <source>
        <dbReference type="ARBA" id="ARBA00023242"/>
    </source>
</evidence>
<dbReference type="PROSITE" id="PS51916">
    <property type="entry name" value="DEUBAD"/>
    <property type="match status" value="1"/>
</dbReference>
<reference evidence="8" key="1">
    <citation type="journal article" date="2016" name="Nature">
        <title>The genome of the seagrass Zostera marina reveals angiosperm adaptation to the sea.</title>
        <authorList>
            <person name="Olsen J.L."/>
            <person name="Rouze P."/>
            <person name="Verhelst B."/>
            <person name="Lin Y.-C."/>
            <person name="Bayer T."/>
            <person name="Collen J."/>
            <person name="Dattolo E."/>
            <person name="De Paoli E."/>
            <person name="Dittami S."/>
            <person name="Maumus F."/>
            <person name="Michel G."/>
            <person name="Kersting A."/>
            <person name="Lauritano C."/>
            <person name="Lohaus R."/>
            <person name="Toepel M."/>
            <person name="Tonon T."/>
            <person name="Vanneste K."/>
            <person name="Amirebrahimi M."/>
            <person name="Brakel J."/>
            <person name="Bostroem C."/>
            <person name="Chovatia M."/>
            <person name="Grimwood J."/>
            <person name="Jenkins J.W."/>
            <person name="Jueterbock A."/>
            <person name="Mraz A."/>
            <person name="Stam W.T."/>
            <person name="Tice H."/>
            <person name="Bornberg-Bauer E."/>
            <person name="Green P.J."/>
            <person name="Pearson G.A."/>
            <person name="Procaccini G."/>
            <person name="Duarte C.M."/>
            <person name="Schmutz J."/>
            <person name="Reusch T.B.H."/>
            <person name="Van de Peer Y."/>
        </authorList>
    </citation>
    <scope>NUCLEOTIDE SEQUENCE [LARGE SCALE GENOMIC DNA]</scope>
    <source>
        <strain evidence="8">cv. Finnish</strain>
    </source>
</reference>
<dbReference type="STRING" id="29655.A0A0K9P6C8"/>
<evidence type="ECO:0000259" key="6">
    <source>
        <dbReference type="PROSITE" id="PS51916"/>
    </source>
</evidence>
<sequence length="578" mass="64824">MGKHGPCRHCGITSTPLWRNGPPEKPVLCNACGSRWRTKGTLLNYTPLHARLFFEMEENRSLKSKDISDIPKVKNLQKHKHRSFHNENRYEMVECDDKGFDEDASNRSSSGSASSYAESCARIGGVDVSETTGSAQSNLKNSIFLAPKMSISRPKAAHVEKLTRDLNYILQQQSSSFSMSSEDDLIYENATPMGFSEIGHGGVLIRNSKSASAEEESEAISALTENKSTSSGFSFSLNPQSNESSSSNKLKIDNMAQENLRRDNFSNDIFRSLDRDSHLGTMDLKDVVNFEVFTKHLTANEQHKLVKYLPSDPALPHESIINMFESLHFKETLCNFQQLIREGVFDLSFSFGNQVDCRTLNRLVLVCLSNFKWIEHYNTMKSVKYIHKCGEKKIEKRKPLLPPVSPSLKRSRHHDEQNQIFREPKKVWVKNLIASKTVVINEDIPTNSLKLDASELCTKSYSSTNDLLEDNDRSCLLPGNQFALPSDTSSIANPLPFKNDDGLGSCLVPGNQFASPSDTSSIVNPSPFKNDNADQDLLLDVRCNLSFPQAELLSDFWKTTAPNTRSVHSKVPEKVDRS</sequence>
<dbReference type="Pfam" id="PF00320">
    <property type="entry name" value="GATA"/>
    <property type="match status" value="1"/>
</dbReference>
<feature type="compositionally biased region" description="Low complexity" evidence="4">
    <location>
        <begin position="234"/>
        <end position="248"/>
    </location>
</feature>
<keyword evidence="8" id="KW-1185">Reference proteome</keyword>
<gene>
    <name evidence="7" type="ORF">ZOSMA_39G00110</name>
</gene>
<dbReference type="PANTHER" id="PTHR46855:SF1">
    <property type="entry name" value="GATA TRANSCRIPTION FACTOR 26"/>
    <property type="match status" value="1"/>
</dbReference>
<dbReference type="CDD" id="cd00202">
    <property type="entry name" value="ZnF_GATA"/>
    <property type="match status" value="1"/>
</dbReference>
<dbReference type="PROSITE" id="PS00344">
    <property type="entry name" value="GATA_ZN_FINGER_1"/>
    <property type="match status" value="1"/>
</dbReference>
<dbReference type="Gene3D" id="3.30.50.10">
    <property type="entry name" value="Erythroid Transcription Factor GATA-1, subunit A"/>
    <property type="match status" value="1"/>
</dbReference>
<protein>
    <submittedName>
        <fullName evidence="7">GATA transcription factor 26</fullName>
    </submittedName>
</protein>
<dbReference type="EMBL" id="LFYR01001212">
    <property type="protein sequence ID" value="KMZ63740.1"/>
    <property type="molecule type" value="Genomic_DNA"/>
</dbReference>
<dbReference type="GO" id="GO:0005634">
    <property type="term" value="C:nucleus"/>
    <property type="evidence" value="ECO:0007669"/>
    <property type="project" value="UniProtKB-SubCell"/>
</dbReference>
<comment type="caution">
    <text evidence="7">The sequence shown here is derived from an EMBL/GenBank/DDBJ whole genome shotgun (WGS) entry which is preliminary data.</text>
</comment>
<evidence type="ECO:0000313" key="7">
    <source>
        <dbReference type="EMBL" id="KMZ63740.1"/>
    </source>
</evidence>
<evidence type="ECO:0000313" key="8">
    <source>
        <dbReference type="Proteomes" id="UP000036987"/>
    </source>
</evidence>
<dbReference type="OrthoDB" id="515401at2759"/>
<name>A0A0K9P6C8_ZOSMR</name>
<feature type="compositionally biased region" description="Polar residues" evidence="4">
    <location>
        <begin position="224"/>
        <end position="233"/>
    </location>
</feature>
<accession>A0A0K9P6C8</accession>
<dbReference type="SMART" id="SM00401">
    <property type="entry name" value="ZnF_GATA"/>
    <property type="match status" value="1"/>
</dbReference>
<feature type="domain" description="GATA-type" evidence="5">
    <location>
        <begin position="7"/>
        <end position="40"/>
    </location>
</feature>